<organism evidence="2 3">
    <name type="scientific">Apiospora arundinis</name>
    <dbReference type="NCBI Taxonomy" id="335852"/>
    <lineage>
        <taxon>Eukaryota</taxon>
        <taxon>Fungi</taxon>
        <taxon>Dikarya</taxon>
        <taxon>Ascomycota</taxon>
        <taxon>Pezizomycotina</taxon>
        <taxon>Sordariomycetes</taxon>
        <taxon>Xylariomycetidae</taxon>
        <taxon>Amphisphaeriales</taxon>
        <taxon>Apiosporaceae</taxon>
        <taxon>Apiospora</taxon>
    </lineage>
</organism>
<dbReference type="InterPro" id="IPR001810">
    <property type="entry name" value="F-box_dom"/>
</dbReference>
<gene>
    <name evidence="2" type="ORF">PGQ11_010235</name>
</gene>
<evidence type="ECO:0000313" key="3">
    <source>
        <dbReference type="Proteomes" id="UP001390339"/>
    </source>
</evidence>
<comment type="caution">
    <text evidence="2">The sequence shown here is derived from an EMBL/GenBank/DDBJ whole genome shotgun (WGS) entry which is preliminary data.</text>
</comment>
<name>A0ABR2I985_9PEZI</name>
<accession>A0ABR2I985</accession>
<protein>
    <recommendedName>
        <fullName evidence="1">F-box domain-containing protein</fullName>
    </recommendedName>
</protein>
<dbReference type="CDD" id="cd09917">
    <property type="entry name" value="F-box_SF"/>
    <property type="match status" value="1"/>
</dbReference>
<dbReference type="EMBL" id="JAPCWZ010000006">
    <property type="protein sequence ID" value="KAK8859501.1"/>
    <property type="molecule type" value="Genomic_DNA"/>
</dbReference>
<reference evidence="2 3" key="1">
    <citation type="journal article" date="2024" name="IMA Fungus">
        <title>Apiospora arundinis, a panoply of carbohydrate-active enzymes and secondary metabolites.</title>
        <authorList>
            <person name="Sorensen T."/>
            <person name="Petersen C."/>
            <person name="Muurmann A.T."/>
            <person name="Christiansen J.V."/>
            <person name="Brundto M.L."/>
            <person name="Overgaard C.K."/>
            <person name="Boysen A.T."/>
            <person name="Wollenberg R.D."/>
            <person name="Larsen T.O."/>
            <person name="Sorensen J.L."/>
            <person name="Nielsen K.L."/>
            <person name="Sondergaard T.E."/>
        </authorList>
    </citation>
    <scope>NUCLEOTIDE SEQUENCE [LARGE SCALE GENOMIC DNA]</scope>
    <source>
        <strain evidence="2 3">AAU 773</strain>
    </source>
</reference>
<feature type="domain" description="F-box" evidence="1">
    <location>
        <begin position="1"/>
        <end position="29"/>
    </location>
</feature>
<evidence type="ECO:0000313" key="2">
    <source>
        <dbReference type="EMBL" id="KAK8859501.1"/>
    </source>
</evidence>
<proteinExistence type="predicted"/>
<keyword evidence="3" id="KW-1185">Reference proteome</keyword>
<dbReference type="SUPFAM" id="SSF81383">
    <property type="entry name" value="F-box domain"/>
    <property type="match status" value="1"/>
</dbReference>
<dbReference type="InterPro" id="IPR036047">
    <property type="entry name" value="F-box-like_dom_sf"/>
</dbReference>
<dbReference type="Proteomes" id="UP001390339">
    <property type="component" value="Unassembled WGS sequence"/>
</dbReference>
<evidence type="ECO:0000259" key="1">
    <source>
        <dbReference type="PROSITE" id="PS50181"/>
    </source>
</evidence>
<dbReference type="PROSITE" id="PS50181">
    <property type="entry name" value="FBOX"/>
    <property type="match status" value="1"/>
</dbReference>
<sequence>MDRLPTELLGAVLAHLPVRDVKATRLACKGLAAVAFPLLCTHLSALNLLYCLDQLEAFLTSVGPLASTKKLTLYHGTWPVCTRTEWEVHPLQQYDTHPQAFLRDRTGAHQLAADVAYERYDEFIQSEASRDWRRDLARLRRILRLLPNLQTIAVSQLQARPREREECTQYARLRKQIWMFPLVRDTIDGLLDALFHLLAECPRVQELELRGRVSLRPRRTHPSTKTVAQLVLQLANLSGSDAGVLLAVLEMFPNLHGVSVGSGKTSRPGPPLALDGGVWHRLRTIALDGFCVGEDDLVEMMRDSQALARMALLNITLAQGTWRTFCSKARQLRGRIELQIAGTIDGLEVGCCRVDLHGGRALLLGRFLAEPGSPWPFD</sequence>